<feature type="compositionally biased region" description="Polar residues" evidence="1">
    <location>
        <begin position="44"/>
        <end position="53"/>
    </location>
</feature>
<feature type="compositionally biased region" description="Low complexity" evidence="1">
    <location>
        <begin position="87"/>
        <end position="105"/>
    </location>
</feature>
<feature type="compositionally biased region" description="Pro residues" evidence="1">
    <location>
        <begin position="21"/>
        <end position="37"/>
    </location>
</feature>
<proteinExistence type="predicted"/>
<keyword evidence="3" id="KW-1185">Reference proteome</keyword>
<dbReference type="AlphaFoldDB" id="A0AAV6LLG6"/>
<name>A0AAV6LLG6_9ERIC</name>
<reference evidence="2" key="1">
    <citation type="submission" date="2020-08" db="EMBL/GenBank/DDBJ databases">
        <title>Plant Genome Project.</title>
        <authorList>
            <person name="Zhang R.-G."/>
        </authorList>
    </citation>
    <scope>NUCLEOTIDE SEQUENCE</scope>
    <source>
        <strain evidence="2">WSP0</strain>
        <tissue evidence="2">Leaf</tissue>
    </source>
</reference>
<evidence type="ECO:0000313" key="2">
    <source>
        <dbReference type="EMBL" id="KAG5564879.1"/>
    </source>
</evidence>
<comment type="caution">
    <text evidence="2">The sequence shown here is derived from an EMBL/GenBank/DDBJ whole genome shotgun (WGS) entry which is preliminary data.</text>
</comment>
<sequence>MPSDSLRQAFARRRPWTKLPTTPPSPGPTHSPSPPPASGRTPPTFGSTTSPCSRPTCINYRTRNLFDLPLAGDFDCSSTPTPMTAVAESESSSAPSRPSKRSNPS</sequence>
<protein>
    <submittedName>
        <fullName evidence="2">Uncharacterized protein</fullName>
    </submittedName>
</protein>
<feature type="region of interest" description="Disordered" evidence="1">
    <location>
        <begin position="1"/>
        <end position="55"/>
    </location>
</feature>
<feature type="region of interest" description="Disordered" evidence="1">
    <location>
        <begin position="69"/>
        <end position="105"/>
    </location>
</feature>
<organism evidence="2 3">
    <name type="scientific">Rhododendron griersonianum</name>
    <dbReference type="NCBI Taxonomy" id="479676"/>
    <lineage>
        <taxon>Eukaryota</taxon>
        <taxon>Viridiplantae</taxon>
        <taxon>Streptophyta</taxon>
        <taxon>Embryophyta</taxon>
        <taxon>Tracheophyta</taxon>
        <taxon>Spermatophyta</taxon>
        <taxon>Magnoliopsida</taxon>
        <taxon>eudicotyledons</taxon>
        <taxon>Gunneridae</taxon>
        <taxon>Pentapetalae</taxon>
        <taxon>asterids</taxon>
        <taxon>Ericales</taxon>
        <taxon>Ericaceae</taxon>
        <taxon>Ericoideae</taxon>
        <taxon>Rhodoreae</taxon>
        <taxon>Rhododendron</taxon>
    </lineage>
</organism>
<dbReference type="Proteomes" id="UP000823749">
    <property type="component" value="Chromosome 1"/>
</dbReference>
<gene>
    <name evidence="2" type="ORF">RHGRI_000918</name>
</gene>
<accession>A0AAV6LLG6</accession>
<dbReference type="EMBL" id="JACTNZ010000001">
    <property type="protein sequence ID" value="KAG5564879.1"/>
    <property type="molecule type" value="Genomic_DNA"/>
</dbReference>
<evidence type="ECO:0000313" key="3">
    <source>
        <dbReference type="Proteomes" id="UP000823749"/>
    </source>
</evidence>
<evidence type="ECO:0000256" key="1">
    <source>
        <dbReference type="SAM" id="MobiDB-lite"/>
    </source>
</evidence>